<evidence type="ECO:0000313" key="3">
    <source>
        <dbReference type="Proteomes" id="UP001165065"/>
    </source>
</evidence>
<comment type="caution">
    <text evidence="2">The sequence shown here is derived from an EMBL/GenBank/DDBJ whole genome shotgun (WGS) entry which is preliminary data.</text>
</comment>
<dbReference type="PANTHER" id="PTHR45661">
    <property type="entry name" value="SURFACE ANTIGEN"/>
    <property type="match status" value="1"/>
</dbReference>
<dbReference type="PANTHER" id="PTHR45661:SF3">
    <property type="entry name" value="IG-LIKE DOMAIN-CONTAINING PROTEIN"/>
    <property type="match status" value="1"/>
</dbReference>
<dbReference type="EMBL" id="BRYA01000358">
    <property type="protein sequence ID" value="GMI47763.1"/>
    <property type="molecule type" value="Genomic_DNA"/>
</dbReference>
<sequence length="311" mass="33820">MSELDFVYGDDYSDDYSDDDGDEYGDDSSDDDSDHYEVPAGYYPLPKTVVYSGTESFRDNSELTEVTFAQGVTSIADEAFRGCSSLKAITIPIGVTRIGDDAFFGCSSLAAITIPDGVTMISDYAFCGCSSLAAITIPVGVTTIGVNAFYRCSSFTAITIPIGVTTIGFGAFRRCSSLTAITIPDGETTIGPWAFMECSALTKLSLSPAISIGEDCFEDCTALIAAAADKNMPTVSDLLHYRWHRNIAVIERVNALLCLKGTWDHVEDQPRRSARLKRKRLDGVEAPAPLRATEAREKMPKVLWRVVLEFL</sequence>
<dbReference type="SUPFAM" id="SSF52058">
    <property type="entry name" value="L domain-like"/>
    <property type="match status" value="1"/>
</dbReference>
<keyword evidence="3" id="KW-1185">Reference proteome</keyword>
<feature type="region of interest" description="Disordered" evidence="1">
    <location>
        <begin position="1"/>
        <end position="40"/>
    </location>
</feature>
<dbReference type="InterPro" id="IPR032675">
    <property type="entry name" value="LRR_dom_sf"/>
</dbReference>
<dbReference type="AlphaFoldDB" id="A0A9W7GPJ6"/>
<dbReference type="InterPro" id="IPR053139">
    <property type="entry name" value="Surface_bspA-like"/>
</dbReference>
<feature type="compositionally biased region" description="Acidic residues" evidence="1">
    <location>
        <begin position="11"/>
        <end position="34"/>
    </location>
</feature>
<evidence type="ECO:0000313" key="2">
    <source>
        <dbReference type="EMBL" id="GMI47763.1"/>
    </source>
</evidence>
<name>A0A9W7GPJ6_9STRA</name>
<organism evidence="2 3">
    <name type="scientific">Triparma columacea</name>
    <dbReference type="NCBI Taxonomy" id="722753"/>
    <lineage>
        <taxon>Eukaryota</taxon>
        <taxon>Sar</taxon>
        <taxon>Stramenopiles</taxon>
        <taxon>Ochrophyta</taxon>
        <taxon>Bolidophyceae</taxon>
        <taxon>Parmales</taxon>
        <taxon>Triparmaceae</taxon>
        <taxon>Triparma</taxon>
    </lineage>
</organism>
<accession>A0A9W7GPJ6</accession>
<reference evidence="3" key="1">
    <citation type="journal article" date="2023" name="Commun. Biol.">
        <title>Genome analysis of Parmales, the sister group of diatoms, reveals the evolutionary specialization of diatoms from phago-mixotrophs to photoautotrophs.</title>
        <authorList>
            <person name="Ban H."/>
            <person name="Sato S."/>
            <person name="Yoshikawa S."/>
            <person name="Yamada K."/>
            <person name="Nakamura Y."/>
            <person name="Ichinomiya M."/>
            <person name="Sato N."/>
            <person name="Blanc-Mathieu R."/>
            <person name="Endo H."/>
            <person name="Kuwata A."/>
            <person name="Ogata H."/>
        </authorList>
    </citation>
    <scope>NUCLEOTIDE SEQUENCE [LARGE SCALE GENOMIC DNA]</scope>
</reference>
<evidence type="ECO:0000256" key="1">
    <source>
        <dbReference type="SAM" id="MobiDB-lite"/>
    </source>
</evidence>
<gene>
    <name evidence="2" type="ORF">TrCOL_g5844</name>
</gene>
<dbReference type="Pfam" id="PF13306">
    <property type="entry name" value="LRR_5"/>
    <property type="match status" value="1"/>
</dbReference>
<dbReference type="OrthoDB" id="194468at2759"/>
<proteinExistence type="predicted"/>
<protein>
    <submittedName>
        <fullName evidence="2">Uncharacterized protein</fullName>
    </submittedName>
</protein>
<dbReference type="Proteomes" id="UP001165065">
    <property type="component" value="Unassembled WGS sequence"/>
</dbReference>
<dbReference type="Gene3D" id="3.80.10.10">
    <property type="entry name" value="Ribonuclease Inhibitor"/>
    <property type="match status" value="2"/>
</dbReference>
<dbReference type="InterPro" id="IPR026906">
    <property type="entry name" value="LRR_5"/>
</dbReference>